<feature type="region of interest" description="Disordered" evidence="1">
    <location>
        <begin position="1"/>
        <end position="30"/>
    </location>
</feature>
<evidence type="ECO:0000313" key="3">
    <source>
        <dbReference type="Proteomes" id="UP001153269"/>
    </source>
</evidence>
<dbReference type="Proteomes" id="UP001153269">
    <property type="component" value="Unassembled WGS sequence"/>
</dbReference>
<proteinExistence type="predicted"/>
<gene>
    <name evidence="2" type="ORF">PLEPLA_LOCUS24167</name>
</gene>
<dbReference type="EMBL" id="CADEAL010001857">
    <property type="protein sequence ID" value="CAB1436127.1"/>
    <property type="molecule type" value="Genomic_DNA"/>
</dbReference>
<accession>A0A9N7US77</accession>
<sequence length="155" mass="15959">MRPSVHGAQPPVTSDPSSEGPGWKRTAAADGAVRSQACSVSSQRLGASNAGFRDKLIPSAKLSPRRSHGPHACSSRRLAVPHGACLIPRGRVRGSAPRCTACGGSSRLLLLFAEIHGGGSKTKQAAPAPDAAPGGGTPAAAGRRWRRRRVEEDTG</sequence>
<feature type="compositionally biased region" description="Low complexity" evidence="1">
    <location>
        <begin position="125"/>
        <end position="142"/>
    </location>
</feature>
<feature type="region of interest" description="Disordered" evidence="1">
    <location>
        <begin position="44"/>
        <end position="75"/>
    </location>
</feature>
<organism evidence="2 3">
    <name type="scientific">Pleuronectes platessa</name>
    <name type="common">European plaice</name>
    <dbReference type="NCBI Taxonomy" id="8262"/>
    <lineage>
        <taxon>Eukaryota</taxon>
        <taxon>Metazoa</taxon>
        <taxon>Chordata</taxon>
        <taxon>Craniata</taxon>
        <taxon>Vertebrata</taxon>
        <taxon>Euteleostomi</taxon>
        <taxon>Actinopterygii</taxon>
        <taxon>Neopterygii</taxon>
        <taxon>Teleostei</taxon>
        <taxon>Neoteleostei</taxon>
        <taxon>Acanthomorphata</taxon>
        <taxon>Carangaria</taxon>
        <taxon>Pleuronectiformes</taxon>
        <taxon>Pleuronectoidei</taxon>
        <taxon>Pleuronectidae</taxon>
        <taxon>Pleuronectes</taxon>
    </lineage>
</organism>
<comment type="caution">
    <text evidence="2">The sequence shown here is derived from an EMBL/GenBank/DDBJ whole genome shotgun (WGS) entry which is preliminary data.</text>
</comment>
<name>A0A9N7US77_PLEPL</name>
<evidence type="ECO:0000313" key="2">
    <source>
        <dbReference type="EMBL" id="CAB1436127.1"/>
    </source>
</evidence>
<evidence type="ECO:0000256" key="1">
    <source>
        <dbReference type="SAM" id="MobiDB-lite"/>
    </source>
</evidence>
<protein>
    <submittedName>
        <fullName evidence="2">Uncharacterized protein</fullName>
    </submittedName>
</protein>
<feature type="region of interest" description="Disordered" evidence="1">
    <location>
        <begin position="119"/>
        <end position="155"/>
    </location>
</feature>
<reference evidence="2" key="1">
    <citation type="submission" date="2020-03" db="EMBL/GenBank/DDBJ databases">
        <authorList>
            <person name="Weist P."/>
        </authorList>
    </citation>
    <scope>NUCLEOTIDE SEQUENCE</scope>
</reference>
<dbReference type="AlphaFoldDB" id="A0A9N7US77"/>
<keyword evidence="3" id="KW-1185">Reference proteome</keyword>